<dbReference type="PANTHER" id="PTHR31981:SF1">
    <property type="entry name" value="GLYCOSYLATED LYSOSOMAL MEMBRANE PROTEIN"/>
    <property type="match status" value="1"/>
</dbReference>
<evidence type="ECO:0000313" key="12">
    <source>
        <dbReference type="EMBL" id="MEQ2204612.1"/>
    </source>
</evidence>
<evidence type="ECO:0000256" key="11">
    <source>
        <dbReference type="SAM" id="SignalP"/>
    </source>
</evidence>
<keyword evidence="5" id="KW-0472">Membrane</keyword>
<evidence type="ECO:0000256" key="3">
    <source>
        <dbReference type="ARBA" id="ARBA00022729"/>
    </source>
</evidence>
<keyword evidence="7" id="KW-0458">Lysosome</keyword>
<proteinExistence type="inferred from homology"/>
<reference evidence="12 13" key="1">
    <citation type="submission" date="2021-06" db="EMBL/GenBank/DDBJ databases">
        <authorList>
            <person name="Palmer J.M."/>
        </authorList>
    </citation>
    <scope>NUCLEOTIDE SEQUENCE [LARGE SCALE GENOMIC DNA]</scope>
    <source>
        <strain evidence="12 13">XC_2019</strain>
        <tissue evidence="12">Muscle</tissue>
    </source>
</reference>
<dbReference type="InterPro" id="IPR029382">
    <property type="entry name" value="NCU-G1"/>
</dbReference>
<evidence type="ECO:0000256" key="6">
    <source>
        <dbReference type="ARBA" id="ARBA00023180"/>
    </source>
</evidence>
<evidence type="ECO:0000256" key="5">
    <source>
        <dbReference type="ARBA" id="ARBA00023136"/>
    </source>
</evidence>
<sequence>MAAVVTAGTGRVWGILLVFIFNSCQSLFNGGDSYSRALTAQLFPNSSSTPPGGELLHVRAVGENDTLHFLFCSQGAPTLLIVHTNSSSSTVKVGQDFLLSSRMIEGSLH</sequence>
<comment type="caution">
    <text evidence="12">The sequence shown here is derived from an EMBL/GenBank/DDBJ whole genome shotgun (WGS) entry which is preliminary data.</text>
</comment>
<dbReference type="Proteomes" id="UP001434883">
    <property type="component" value="Unassembled WGS sequence"/>
</dbReference>
<evidence type="ECO:0000256" key="9">
    <source>
        <dbReference type="ARBA" id="ARBA00024189"/>
    </source>
</evidence>
<evidence type="ECO:0000256" key="4">
    <source>
        <dbReference type="ARBA" id="ARBA00022989"/>
    </source>
</evidence>
<keyword evidence="3 11" id="KW-0732">Signal</keyword>
<evidence type="ECO:0000256" key="1">
    <source>
        <dbReference type="ARBA" id="ARBA00010599"/>
    </source>
</evidence>
<evidence type="ECO:0000256" key="2">
    <source>
        <dbReference type="ARBA" id="ARBA00022692"/>
    </source>
</evidence>
<comment type="subcellular location">
    <subcellularLocation>
        <location evidence="9">Lysosome membrane</location>
        <topology evidence="9">Single-pass type I membrane protein</topology>
        <orientation evidence="9">Lumenal side</orientation>
    </subcellularLocation>
</comment>
<dbReference type="EMBL" id="JAHRIN010036897">
    <property type="protein sequence ID" value="MEQ2204612.1"/>
    <property type="molecule type" value="Genomic_DNA"/>
</dbReference>
<feature type="chain" id="PRO_5046946695" evidence="11">
    <location>
        <begin position="27"/>
        <end position="109"/>
    </location>
</feature>
<comment type="subunit">
    <text evidence="10">Interacts (via lumenal domain) with lysosomal protein MFSD1; the interaction starts while both proteins are still in the endoplasmic reticulum and is required for stabilization of MFSD1 in lysosomes but has no direct effect on its targeting to lysosomes or transporter activity.</text>
</comment>
<evidence type="ECO:0000256" key="8">
    <source>
        <dbReference type="ARBA" id="ARBA00024176"/>
    </source>
</evidence>
<keyword evidence="2" id="KW-0812">Transmembrane</keyword>
<comment type="similarity">
    <text evidence="1">Belongs to the GLMP family.</text>
</comment>
<name>A0ABV0RAB0_9TELE</name>
<protein>
    <submittedName>
        <fullName evidence="12">Uncharacterized protein</fullName>
    </submittedName>
</protein>
<gene>
    <name evidence="12" type="ORF">XENOCAPTIV_015857</name>
</gene>
<keyword evidence="13" id="KW-1185">Reference proteome</keyword>
<dbReference type="Pfam" id="PF15065">
    <property type="entry name" value="NCU-G1"/>
    <property type="match status" value="1"/>
</dbReference>
<comment type="function">
    <text evidence="8">Required to protect lysosomal transporter MFSD1 from lysosomal proteolysis and for MFSD1 lysosomal localization.</text>
</comment>
<feature type="signal peptide" evidence="11">
    <location>
        <begin position="1"/>
        <end position="26"/>
    </location>
</feature>
<evidence type="ECO:0000313" key="13">
    <source>
        <dbReference type="Proteomes" id="UP001434883"/>
    </source>
</evidence>
<evidence type="ECO:0000256" key="7">
    <source>
        <dbReference type="ARBA" id="ARBA00023228"/>
    </source>
</evidence>
<dbReference type="PANTHER" id="PTHR31981">
    <property type="entry name" value="GLYCOSYLATED LYSOSOMAL MEMBRANE PROTEIN"/>
    <property type="match status" value="1"/>
</dbReference>
<keyword evidence="4" id="KW-1133">Transmembrane helix</keyword>
<organism evidence="12 13">
    <name type="scientific">Xenoophorus captivus</name>
    <dbReference type="NCBI Taxonomy" id="1517983"/>
    <lineage>
        <taxon>Eukaryota</taxon>
        <taxon>Metazoa</taxon>
        <taxon>Chordata</taxon>
        <taxon>Craniata</taxon>
        <taxon>Vertebrata</taxon>
        <taxon>Euteleostomi</taxon>
        <taxon>Actinopterygii</taxon>
        <taxon>Neopterygii</taxon>
        <taxon>Teleostei</taxon>
        <taxon>Neoteleostei</taxon>
        <taxon>Acanthomorphata</taxon>
        <taxon>Ovalentaria</taxon>
        <taxon>Atherinomorphae</taxon>
        <taxon>Cyprinodontiformes</taxon>
        <taxon>Goodeidae</taxon>
        <taxon>Xenoophorus</taxon>
    </lineage>
</organism>
<accession>A0ABV0RAB0</accession>
<evidence type="ECO:0000256" key="10">
    <source>
        <dbReference type="ARBA" id="ARBA00044960"/>
    </source>
</evidence>
<keyword evidence="6" id="KW-0325">Glycoprotein</keyword>